<dbReference type="InterPro" id="IPR038221">
    <property type="entry name" value="YidC_periplasmic_sf"/>
</dbReference>
<evidence type="ECO:0000256" key="9">
    <source>
        <dbReference type="ARBA" id="ARBA00023136"/>
    </source>
</evidence>
<reference evidence="17 18" key="1">
    <citation type="journal article" date="2013" name="Genome Announc.">
        <title>Draft Genome of Spiribacter salinus M19-40, an Abundant Gammaproteobacterium in Aquatic Hypersaline Environments.</title>
        <authorList>
            <person name="Leon M.J."/>
            <person name="Ghai R."/>
            <person name="Fernandez A.B."/>
            <person name="Sanchez-Porro C."/>
            <person name="Rodriguez-Valera F."/>
            <person name="Ventosa A."/>
        </authorList>
    </citation>
    <scope>NUCLEOTIDE SEQUENCE [LARGE SCALE GENOMIC DNA]</scope>
    <source>
        <strain evidence="17">M19-40</strain>
    </source>
</reference>
<dbReference type="RefSeq" id="WP_016354089.1">
    <property type="nucleotide sequence ID" value="NC_021291.1"/>
</dbReference>
<feature type="compositionally biased region" description="Low complexity" evidence="14">
    <location>
        <begin position="31"/>
        <end position="51"/>
    </location>
</feature>
<dbReference type="Pfam" id="PF02096">
    <property type="entry name" value="60KD_IMP"/>
    <property type="match status" value="1"/>
</dbReference>
<keyword evidence="7 13" id="KW-0653">Protein transport</keyword>
<dbReference type="OrthoDB" id="9780552at2"/>
<comment type="subcellular location">
    <subcellularLocation>
        <location evidence="1">Cell inner membrane</location>
        <topology evidence="1">Multi-pass membrane protein</topology>
    </subcellularLocation>
    <subcellularLocation>
        <location evidence="13">Cell membrane</location>
        <topology evidence="13">Multi-pass membrane protein</topology>
    </subcellularLocation>
</comment>
<dbReference type="InterPro" id="IPR028055">
    <property type="entry name" value="YidC/Oxa/ALB_C"/>
</dbReference>
<keyword evidence="5 13" id="KW-1003">Cell membrane</keyword>
<keyword evidence="6 13" id="KW-0812">Transmembrane</keyword>
<dbReference type="eggNOG" id="COG0706">
    <property type="taxonomic scope" value="Bacteria"/>
</dbReference>
<dbReference type="NCBIfam" id="NF002352">
    <property type="entry name" value="PRK01318.1-3"/>
    <property type="match status" value="1"/>
</dbReference>
<evidence type="ECO:0000313" key="17">
    <source>
        <dbReference type="EMBL" id="AGM41782.1"/>
    </source>
</evidence>
<evidence type="ECO:0000256" key="6">
    <source>
        <dbReference type="ARBA" id="ARBA00022692"/>
    </source>
</evidence>
<name>R4VMZ5_9GAMM</name>
<dbReference type="CDD" id="cd20070">
    <property type="entry name" value="5TM_YidC_Alb3"/>
    <property type="match status" value="1"/>
</dbReference>
<evidence type="ECO:0000256" key="8">
    <source>
        <dbReference type="ARBA" id="ARBA00022989"/>
    </source>
</evidence>
<sequence length="560" mass="63203">MDNQRLFLLVALALVMLLVWTTWQQDYGPRQAETTAATQEEQADAAAPEPGAADDRAADDPASPGGREDDAPGASDDTGAGADSEAIMADTVRVTTDVLDIEIPLAGGNIRDAALREHTRAVDDDTPFQLLGNTDPLFVAQSGLIGDDVEAPGHMAEWEAVAERYTLEDDADQIEVPLRWRSESGVTITRRYLFERDSYLVRVVHEVENASDADWRGYQYSQLRRTTETEGPGFLGAASYTGGVLYSPEEKYQKISFGDMDKEDISLDIADGWLAMIQHYFLAAWVPPRDQELRYYSRVSRGEYILGHSSPWQSVAAGDTQAFENRLFIGPKEQDRLDAVAAGLELTVDYGWLTIISKPLFVALDWIHDVVGNWGWSIILLTLGIKLVFYKLSETSYRSMARMRKLQPEMQKLKERYGEDRQQMNQELMQLYKKEKVNPLGGCLPILIQIPVFIALYWVLLESVELRQAPWILWIQDLAERDPFYVLPLLMGATMFLQQKLNPAPMDPIQQKIMMGLPLVFTIFFMFFPAGLVLYWVTNNSLSILQQWIITRRIEAGAKS</sequence>
<dbReference type="PATRIC" id="fig|1260251.3.peg.1708"/>
<feature type="region of interest" description="Disordered" evidence="14">
    <location>
        <begin position="31"/>
        <end position="87"/>
    </location>
</feature>
<evidence type="ECO:0000256" key="12">
    <source>
        <dbReference type="ARBA" id="ARBA00033342"/>
    </source>
</evidence>
<dbReference type="NCBIfam" id="TIGR03593">
    <property type="entry name" value="yidC_nterm"/>
    <property type="match status" value="1"/>
</dbReference>
<evidence type="ECO:0000256" key="14">
    <source>
        <dbReference type="SAM" id="MobiDB-lite"/>
    </source>
</evidence>
<evidence type="ECO:0000256" key="1">
    <source>
        <dbReference type="ARBA" id="ARBA00004429"/>
    </source>
</evidence>
<organism evidence="17 18">
    <name type="scientific">Spiribacter salinus M19-40</name>
    <dbReference type="NCBI Taxonomy" id="1260251"/>
    <lineage>
        <taxon>Bacteria</taxon>
        <taxon>Pseudomonadati</taxon>
        <taxon>Pseudomonadota</taxon>
        <taxon>Gammaproteobacteria</taxon>
        <taxon>Chromatiales</taxon>
        <taxon>Ectothiorhodospiraceae</taxon>
        <taxon>Spiribacter</taxon>
    </lineage>
</organism>
<evidence type="ECO:0000256" key="10">
    <source>
        <dbReference type="ARBA" id="ARBA00023186"/>
    </source>
</evidence>
<gene>
    <name evidence="13" type="primary">yidC</name>
    <name evidence="17" type="ORF">SPISAL_08440</name>
</gene>
<keyword evidence="8 13" id="KW-1133">Transmembrane helix</keyword>
<dbReference type="NCBIfam" id="TIGR03592">
    <property type="entry name" value="yidC_oxa1_cterm"/>
    <property type="match status" value="1"/>
</dbReference>
<dbReference type="Gene3D" id="2.70.98.90">
    <property type="match status" value="1"/>
</dbReference>
<dbReference type="Proteomes" id="UP000017881">
    <property type="component" value="Chromosome"/>
</dbReference>
<evidence type="ECO:0000256" key="4">
    <source>
        <dbReference type="ARBA" id="ARBA00022448"/>
    </source>
</evidence>
<feature type="domain" description="Membrane insertase YidC N-terminal" evidence="16">
    <location>
        <begin position="92"/>
        <end position="362"/>
    </location>
</feature>
<dbReference type="CDD" id="cd19961">
    <property type="entry name" value="EcYidC-like_peri"/>
    <property type="match status" value="1"/>
</dbReference>
<dbReference type="GO" id="GO:0051205">
    <property type="term" value="P:protein insertion into membrane"/>
    <property type="evidence" value="ECO:0007669"/>
    <property type="project" value="TreeGrafter"/>
</dbReference>
<evidence type="ECO:0000313" key="18">
    <source>
        <dbReference type="Proteomes" id="UP000017881"/>
    </source>
</evidence>
<comment type="similarity">
    <text evidence="2 13">Belongs to the OXA1/ALB3/YidC family. Type 1 subfamily.</text>
</comment>
<protein>
    <recommendedName>
        <fullName evidence="3 13">Membrane protein insertase YidC</fullName>
    </recommendedName>
    <alternativeName>
        <fullName evidence="12 13">Foldase YidC</fullName>
    </alternativeName>
    <alternativeName>
        <fullName evidence="11 13">Membrane integrase YidC</fullName>
    </alternativeName>
    <alternativeName>
        <fullName evidence="13">Membrane protein YidC</fullName>
    </alternativeName>
</protein>
<feature type="domain" description="Membrane insertase YidC/Oxa/ALB C-terminal" evidence="15">
    <location>
        <begin position="374"/>
        <end position="552"/>
    </location>
</feature>
<dbReference type="HAMAP" id="MF_01810">
    <property type="entry name" value="YidC_type1"/>
    <property type="match status" value="1"/>
</dbReference>
<keyword evidence="18" id="KW-1185">Reference proteome</keyword>
<feature type="transmembrane region" description="Helical" evidence="13">
    <location>
        <begin position="439"/>
        <end position="460"/>
    </location>
</feature>
<accession>R4VMZ5</accession>
<evidence type="ECO:0000256" key="13">
    <source>
        <dbReference type="HAMAP-Rule" id="MF_01810"/>
    </source>
</evidence>
<dbReference type="GO" id="GO:0015031">
    <property type="term" value="P:protein transport"/>
    <property type="evidence" value="ECO:0007669"/>
    <property type="project" value="UniProtKB-KW"/>
</dbReference>
<keyword evidence="10 13" id="KW-0143">Chaperone</keyword>
<evidence type="ECO:0000256" key="5">
    <source>
        <dbReference type="ARBA" id="ARBA00022475"/>
    </source>
</evidence>
<dbReference type="PRINTS" id="PR01900">
    <property type="entry name" value="YIDCPROTEIN"/>
</dbReference>
<dbReference type="HOGENOM" id="CLU_016535_3_0_6"/>
<dbReference type="EMBL" id="CP005963">
    <property type="protein sequence ID" value="AGM41782.1"/>
    <property type="molecule type" value="Genomic_DNA"/>
</dbReference>
<dbReference type="PANTHER" id="PTHR12428:SF65">
    <property type="entry name" value="CYTOCHROME C OXIDASE ASSEMBLY PROTEIN COX18, MITOCHONDRIAL"/>
    <property type="match status" value="1"/>
</dbReference>
<evidence type="ECO:0000259" key="15">
    <source>
        <dbReference type="Pfam" id="PF02096"/>
    </source>
</evidence>
<feature type="transmembrane region" description="Helical" evidence="13">
    <location>
        <begin position="513"/>
        <end position="537"/>
    </location>
</feature>
<dbReference type="InterPro" id="IPR019998">
    <property type="entry name" value="Membr_insert_YidC"/>
</dbReference>
<evidence type="ECO:0000256" key="11">
    <source>
        <dbReference type="ARBA" id="ARBA00033245"/>
    </source>
</evidence>
<feature type="transmembrane region" description="Helical" evidence="13">
    <location>
        <begin position="374"/>
        <end position="393"/>
    </location>
</feature>
<dbReference type="InterPro" id="IPR028053">
    <property type="entry name" value="Membr_insert_YidC_N"/>
</dbReference>
<keyword evidence="9 13" id="KW-0472">Membrane</keyword>
<comment type="function">
    <text evidence="13">Required for the insertion and/or proper folding and/or complex formation of integral membrane proteins into the membrane. Involved in integration of membrane proteins that insert both dependently and independently of the Sec translocase complex, as well as at least some lipoproteins. Aids folding of multispanning membrane proteins.</text>
</comment>
<evidence type="ECO:0000259" key="16">
    <source>
        <dbReference type="Pfam" id="PF14849"/>
    </source>
</evidence>
<dbReference type="InterPro" id="IPR047196">
    <property type="entry name" value="YidC_ALB_C"/>
</dbReference>
<dbReference type="PRINTS" id="PR00701">
    <property type="entry name" value="60KDINNERMP"/>
</dbReference>
<dbReference type="AlphaFoldDB" id="R4VMZ5"/>
<evidence type="ECO:0000256" key="2">
    <source>
        <dbReference type="ARBA" id="ARBA00010527"/>
    </source>
</evidence>
<dbReference type="InterPro" id="IPR001708">
    <property type="entry name" value="YidC/ALB3/OXA1/COX18"/>
</dbReference>
<dbReference type="Pfam" id="PF14849">
    <property type="entry name" value="YidC_periplas"/>
    <property type="match status" value="1"/>
</dbReference>
<comment type="caution">
    <text evidence="13">Lacks conserved residue(s) required for the propagation of feature annotation.</text>
</comment>
<dbReference type="GO" id="GO:0005886">
    <property type="term" value="C:plasma membrane"/>
    <property type="evidence" value="ECO:0007669"/>
    <property type="project" value="UniProtKB-SubCell"/>
</dbReference>
<evidence type="ECO:0000256" key="7">
    <source>
        <dbReference type="ARBA" id="ARBA00022927"/>
    </source>
</evidence>
<comment type="subunit">
    <text evidence="13">Interacts with the Sec translocase complex via SecD. Specifically interacts with transmembrane segments of nascent integral membrane proteins during membrane integration.</text>
</comment>
<dbReference type="GO" id="GO:0032977">
    <property type="term" value="F:membrane insertase activity"/>
    <property type="evidence" value="ECO:0007669"/>
    <property type="project" value="InterPro"/>
</dbReference>
<keyword evidence="4 13" id="KW-0813">Transport</keyword>
<proteinExistence type="inferred from homology"/>
<dbReference type="PANTHER" id="PTHR12428">
    <property type="entry name" value="OXA1"/>
    <property type="match status" value="1"/>
</dbReference>
<evidence type="ECO:0000256" key="3">
    <source>
        <dbReference type="ARBA" id="ARBA00015325"/>
    </source>
</evidence>
<dbReference type="KEGG" id="ssal:SPISAL_08440"/>